<evidence type="ECO:0000313" key="1">
    <source>
        <dbReference type="EMBL" id="KKL92411.1"/>
    </source>
</evidence>
<comment type="caution">
    <text evidence="1">The sequence shown here is derived from an EMBL/GenBank/DDBJ whole genome shotgun (WGS) entry which is preliminary data.</text>
</comment>
<protein>
    <recommendedName>
        <fullName evidence="2">Phage major capsid protein</fullName>
    </recommendedName>
</protein>
<proteinExistence type="predicted"/>
<dbReference type="Pfam" id="PF20911">
    <property type="entry name" value="GP7"/>
    <property type="match status" value="1"/>
</dbReference>
<sequence length="357" mass="38778">MATRSLATIGNIFDVIKMKLPDGSAINSVLNALGERDDFSALVPAFPANNGLTHHSLRTISLPTGHLVDIGGSWKTSKSDREPVVEALCTIKSTYQAPIDTFTTEKPEVGRALLQAEKFAHVMTLNQSLTNLIFNGSTVPNQSGLVGLIKRAPYATHDSKFTFNVGGSGNDLRSCWLMKPGVDTLHYLYNPNHPTLGIEMKDKTGADGQLIQGLGDSSDEHRWDVFIEFMVQKGIFVRDQRALKRICNVDCGVSALPGPDLIAQIIEASIINAPTGGTMQVQADGRITDTPAPWLLMCDERLYAKLVINANEKLMVYTSDNNIYRTKLPMIGDNIIIARLDALNKDLGSGETVVAAA</sequence>
<organism evidence="1">
    <name type="scientific">marine sediment metagenome</name>
    <dbReference type="NCBI Taxonomy" id="412755"/>
    <lineage>
        <taxon>unclassified sequences</taxon>
        <taxon>metagenomes</taxon>
        <taxon>ecological metagenomes</taxon>
    </lineage>
</organism>
<accession>A0A0F9GPK5</accession>
<name>A0A0F9GPK5_9ZZZZ</name>
<dbReference type="EMBL" id="LAZR01019471">
    <property type="protein sequence ID" value="KKL92411.1"/>
    <property type="molecule type" value="Genomic_DNA"/>
</dbReference>
<dbReference type="InterPro" id="IPR048813">
    <property type="entry name" value="GP7-like"/>
</dbReference>
<dbReference type="AlphaFoldDB" id="A0A0F9GPK5"/>
<reference evidence="1" key="1">
    <citation type="journal article" date="2015" name="Nature">
        <title>Complex archaea that bridge the gap between prokaryotes and eukaryotes.</title>
        <authorList>
            <person name="Spang A."/>
            <person name="Saw J.H."/>
            <person name="Jorgensen S.L."/>
            <person name="Zaremba-Niedzwiedzka K."/>
            <person name="Martijn J."/>
            <person name="Lind A.E."/>
            <person name="van Eijk R."/>
            <person name="Schleper C."/>
            <person name="Guy L."/>
            <person name="Ettema T.J."/>
        </authorList>
    </citation>
    <scope>NUCLEOTIDE SEQUENCE</scope>
</reference>
<gene>
    <name evidence="1" type="ORF">LCGC14_1884960</name>
</gene>
<evidence type="ECO:0008006" key="2">
    <source>
        <dbReference type="Google" id="ProtNLM"/>
    </source>
</evidence>